<keyword evidence="11 13" id="KW-0472">Membrane</keyword>
<comment type="subcellular location">
    <subcellularLocation>
        <location evidence="2">Cell membrane</location>
        <topology evidence="2">Multi-pass membrane protein</topology>
    </subcellularLocation>
</comment>
<organism evidence="15 16">
    <name type="scientific">Glaciecola siphonariae</name>
    <dbReference type="NCBI Taxonomy" id="521012"/>
    <lineage>
        <taxon>Bacteria</taxon>
        <taxon>Pseudomonadati</taxon>
        <taxon>Pseudomonadota</taxon>
        <taxon>Gammaproteobacteria</taxon>
        <taxon>Alteromonadales</taxon>
        <taxon>Alteromonadaceae</taxon>
        <taxon>Glaciecola</taxon>
    </lineage>
</organism>
<dbReference type="Proteomes" id="UP001595897">
    <property type="component" value="Unassembled WGS sequence"/>
</dbReference>
<evidence type="ECO:0000256" key="7">
    <source>
        <dbReference type="ARBA" id="ARBA00022723"/>
    </source>
</evidence>
<dbReference type="SUPFAM" id="SSF81342">
    <property type="entry name" value="Transmembrane di-heme cytochromes"/>
    <property type="match status" value="1"/>
</dbReference>
<comment type="cofactor">
    <cofactor evidence="1">
        <name>heme b</name>
        <dbReference type="ChEBI" id="CHEBI:60344"/>
    </cofactor>
</comment>
<comment type="caution">
    <text evidence="15">The sequence shown here is derived from an EMBL/GenBank/DDBJ whole genome shotgun (WGS) entry which is preliminary data.</text>
</comment>
<evidence type="ECO:0000256" key="12">
    <source>
        <dbReference type="ARBA" id="ARBA00037975"/>
    </source>
</evidence>
<keyword evidence="5" id="KW-0349">Heme</keyword>
<keyword evidence="10" id="KW-0408">Iron</keyword>
<dbReference type="InterPro" id="IPR011577">
    <property type="entry name" value="Cyt_b561_bac/Ni-Hgenase"/>
</dbReference>
<dbReference type="Pfam" id="PF01292">
    <property type="entry name" value="Ni_hydr_CYTB"/>
    <property type="match status" value="1"/>
</dbReference>
<keyword evidence="4" id="KW-1003">Cell membrane</keyword>
<keyword evidence="6 13" id="KW-0812">Transmembrane</keyword>
<keyword evidence="7" id="KW-0479">Metal-binding</keyword>
<feature type="transmembrane region" description="Helical" evidence="13">
    <location>
        <begin position="12"/>
        <end position="34"/>
    </location>
</feature>
<keyword evidence="16" id="KW-1185">Reference proteome</keyword>
<feature type="transmembrane region" description="Helical" evidence="13">
    <location>
        <begin position="87"/>
        <end position="110"/>
    </location>
</feature>
<dbReference type="PANTHER" id="PTHR30529:SF1">
    <property type="entry name" value="CYTOCHROME B561 HOMOLOG 2"/>
    <property type="match status" value="1"/>
</dbReference>
<keyword evidence="8" id="KW-0249">Electron transport</keyword>
<keyword evidence="9 13" id="KW-1133">Transmembrane helix</keyword>
<keyword evidence="3" id="KW-0813">Transport</keyword>
<evidence type="ECO:0000259" key="14">
    <source>
        <dbReference type="Pfam" id="PF01292"/>
    </source>
</evidence>
<evidence type="ECO:0000313" key="15">
    <source>
        <dbReference type="EMBL" id="MFC4701907.1"/>
    </source>
</evidence>
<sequence length="187" mass="21262">MSSNIQRYHSLSIVLHWLIALGLLFMVVTGAYMVNADMPKADQYKLFQVHKAAGVIMLWAIVLRVLTRWLTRQPALPTQMSVAEQRLAKLGHVALYCALVLMPISGWLMVSASPFGLPTFVFVEWIKWPHIPFVQRNKTIETIARNIHWVTATALIILVVGHIGAVVMHKKKQGISLLKRMWWSKAK</sequence>
<dbReference type="InterPro" id="IPR052168">
    <property type="entry name" value="Cytochrome_b561_oxidase"/>
</dbReference>
<protein>
    <submittedName>
        <fullName evidence="15">Cytochrome b</fullName>
    </submittedName>
</protein>
<dbReference type="EMBL" id="JBHSGU010000029">
    <property type="protein sequence ID" value="MFC4701907.1"/>
    <property type="molecule type" value="Genomic_DNA"/>
</dbReference>
<evidence type="ECO:0000256" key="6">
    <source>
        <dbReference type="ARBA" id="ARBA00022692"/>
    </source>
</evidence>
<reference evidence="16" key="1">
    <citation type="journal article" date="2019" name="Int. J. Syst. Evol. Microbiol.">
        <title>The Global Catalogue of Microorganisms (GCM) 10K type strain sequencing project: providing services to taxonomists for standard genome sequencing and annotation.</title>
        <authorList>
            <consortium name="The Broad Institute Genomics Platform"/>
            <consortium name="The Broad Institute Genome Sequencing Center for Infectious Disease"/>
            <person name="Wu L."/>
            <person name="Ma J."/>
        </authorList>
    </citation>
    <scope>NUCLEOTIDE SEQUENCE [LARGE SCALE GENOMIC DNA]</scope>
    <source>
        <strain evidence="16">KACC 12507</strain>
    </source>
</reference>
<evidence type="ECO:0000256" key="2">
    <source>
        <dbReference type="ARBA" id="ARBA00004651"/>
    </source>
</evidence>
<evidence type="ECO:0000256" key="11">
    <source>
        <dbReference type="ARBA" id="ARBA00023136"/>
    </source>
</evidence>
<feature type="domain" description="Cytochrome b561 bacterial/Ni-hydrogenase" evidence="14">
    <location>
        <begin position="7"/>
        <end position="182"/>
    </location>
</feature>
<evidence type="ECO:0000256" key="3">
    <source>
        <dbReference type="ARBA" id="ARBA00022448"/>
    </source>
</evidence>
<evidence type="ECO:0000256" key="5">
    <source>
        <dbReference type="ARBA" id="ARBA00022617"/>
    </source>
</evidence>
<proteinExistence type="inferred from homology"/>
<evidence type="ECO:0000256" key="13">
    <source>
        <dbReference type="SAM" id="Phobius"/>
    </source>
</evidence>
<feature type="transmembrane region" description="Helical" evidence="13">
    <location>
        <begin position="46"/>
        <end position="66"/>
    </location>
</feature>
<evidence type="ECO:0000256" key="4">
    <source>
        <dbReference type="ARBA" id="ARBA00022475"/>
    </source>
</evidence>
<evidence type="ECO:0000313" key="16">
    <source>
        <dbReference type="Proteomes" id="UP001595897"/>
    </source>
</evidence>
<dbReference type="PANTHER" id="PTHR30529">
    <property type="entry name" value="CYTOCHROME B561"/>
    <property type="match status" value="1"/>
</dbReference>
<dbReference type="RefSeq" id="WP_382410823.1">
    <property type="nucleotide sequence ID" value="NZ_JBHSGU010000029.1"/>
</dbReference>
<comment type="similarity">
    <text evidence="12">Belongs to the cytochrome b561 family.</text>
</comment>
<feature type="transmembrane region" description="Helical" evidence="13">
    <location>
        <begin position="147"/>
        <end position="168"/>
    </location>
</feature>
<evidence type="ECO:0000256" key="8">
    <source>
        <dbReference type="ARBA" id="ARBA00022982"/>
    </source>
</evidence>
<evidence type="ECO:0000256" key="10">
    <source>
        <dbReference type="ARBA" id="ARBA00023004"/>
    </source>
</evidence>
<dbReference type="Gene3D" id="1.20.950.20">
    <property type="entry name" value="Transmembrane di-heme cytochromes, Chain C"/>
    <property type="match status" value="2"/>
</dbReference>
<accession>A0ABV9LZ99</accession>
<gene>
    <name evidence="15" type="ORF">ACFO4O_17310</name>
</gene>
<evidence type="ECO:0000256" key="1">
    <source>
        <dbReference type="ARBA" id="ARBA00001970"/>
    </source>
</evidence>
<evidence type="ECO:0000256" key="9">
    <source>
        <dbReference type="ARBA" id="ARBA00022989"/>
    </source>
</evidence>
<name>A0ABV9LZ99_9ALTE</name>
<dbReference type="InterPro" id="IPR016174">
    <property type="entry name" value="Di-haem_cyt_TM"/>
</dbReference>